<keyword evidence="3" id="KW-1185">Reference proteome</keyword>
<name>A0A1X6PHR3_PORUM</name>
<reference evidence="2 3" key="1">
    <citation type="submission" date="2017-03" db="EMBL/GenBank/DDBJ databases">
        <title>WGS assembly of Porphyra umbilicalis.</title>
        <authorList>
            <person name="Brawley S.H."/>
            <person name="Blouin N.A."/>
            <person name="Ficko-Blean E."/>
            <person name="Wheeler G.L."/>
            <person name="Lohr M."/>
            <person name="Goodson H.V."/>
            <person name="Jenkins J.W."/>
            <person name="Blaby-Haas C.E."/>
            <person name="Helliwell K.E."/>
            <person name="Chan C."/>
            <person name="Marriage T."/>
            <person name="Bhattacharya D."/>
            <person name="Klein A.S."/>
            <person name="Badis Y."/>
            <person name="Brodie J."/>
            <person name="Cao Y."/>
            <person name="Collen J."/>
            <person name="Dittami S.M."/>
            <person name="Gachon C.M."/>
            <person name="Green B.R."/>
            <person name="Karpowicz S."/>
            <person name="Kim J.W."/>
            <person name="Kudahl U."/>
            <person name="Lin S."/>
            <person name="Michel G."/>
            <person name="Mittag M."/>
            <person name="Olson B.J."/>
            <person name="Pangilinan J."/>
            <person name="Peng Y."/>
            <person name="Qiu H."/>
            <person name="Shu S."/>
            <person name="Singer J.T."/>
            <person name="Smith A.G."/>
            <person name="Sprecher B.N."/>
            <person name="Wagner V."/>
            <person name="Wang W."/>
            <person name="Wang Z.-Y."/>
            <person name="Yan J."/>
            <person name="Yarish C."/>
            <person name="Zoeuner-Riek S."/>
            <person name="Zhuang Y."/>
            <person name="Zou Y."/>
            <person name="Lindquist E.A."/>
            <person name="Grimwood J."/>
            <person name="Barry K."/>
            <person name="Rokhsar D.S."/>
            <person name="Schmutz J."/>
            <person name="Stiller J.W."/>
            <person name="Grossman A.R."/>
            <person name="Prochnik S.E."/>
        </authorList>
    </citation>
    <scope>NUCLEOTIDE SEQUENCE [LARGE SCALE GENOMIC DNA]</scope>
    <source>
        <strain evidence="2">4086291</strain>
    </source>
</reference>
<dbReference type="Proteomes" id="UP000218209">
    <property type="component" value="Unassembled WGS sequence"/>
</dbReference>
<dbReference type="AlphaFoldDB" id="A0A1X6PHR3"/>
<organism evidence="2 3">
    <name type="scientific">Porphyra umbilicalis</name>
    <name type="common">Purple laver</name>
    <name type="synonym">Red alga</name>
    <dbReference type="NCBI Taxonomy" id="2786"/>
    <lineage>
        <taxon>Eukaryota</taxon>
        <taxon>Rhodophyta</taxon>
        <taxon>Bangiophyceae</taxon>
        <taxon>Bangiales</taxon>
        <taxon>Bangiaceae</taxon>
        <taxon>Porphyra</taxon>
    </lineage>
</organism>
<proteinExistence type="predicted"/>
<sequence length="82" mass="8991">MVIPPSPRPTPLFSPHSIVAAVVTTPCARHGLDGLPRRRQRAGGRWAGGRRHLRQRPPVHPPAGGRRARRPPPHDEGQGRRG</sequence>
<feature type="compositionally biased region" description="Basic residues" evidence="1">
    <location>
        <begin position="37"/>
        <end position="57"/>
    </location>
</feature>
<protein>
    <submittedName>
        <fullName evidence="2">Uncharacterized protein</fullName>
    </submittedName>
</protein>
<feature type="region of interest" description="Disordered" evidence="1">
    <location>
        <begin position="29"/>
        <end position="82"/>
    </location>
</feature>
<evidence type="ECO:0000313" key="2">
    <source>
        <dbReference type="EMBL" id="OSX80276.1"/>
    </source>
</evidence>
<evidence type="ECO:0000256" key="1">
    <source>
        <dbReference type="SAM" id="MobiDB-lite"/>
    </source>
</evidence>
<evidence type="ECO:0000313" key="3">
    <source>
        <dbReference type="Proteomes" id="UP000218209"/>
    </source>
</evidence>
<feature type="compositionally biased region" description="Basic and acidic residues" evidence="1">
    <location>
        <begin position="72"/>
        <end position="82"/>
    </location>
</feature>
<gene>
    <name evidence="2" type="ORF">BU14_0056s0058</name>
</gene>
<accession>A0A1X6PHR3</accession>
<dbReference type="EMBL" id="KV918778">
    <property type="protein sequence ID" value="OSX80276.1"/>
    <property type="molecule type" value="Genomic_DNA"/>
</dbReference>